<evidence type="ECO:0000256" key="8">
    <source>
        <dbReference type="ARBA" id="ARBA00023080"/>
    </source>
</evidence>
<proteinExistence type="inferred from homology"/>
<keyword evidence="7" id="KW-0862">Zinc</keyword>
<dbReference type="GO" id="GO:0003876">
    <property type="term" value="F:AMP deaminase activity"/>
    <property type="evidence" value="ECO:0007669"/>
    <property type="project" value="UniProtKB-EC"/>
</dbReference>
<dbReference type="GO" id="GO:0005829">
    <property type="term" value="C:cytosol"/>
    <property type="evidence" value="ECO:0007669"/>
    <property type="project" value="TreeGrafter"/>
</dbReference>
<dbReference type="PROSITE" id="PS00485">
    <property type="entry name" value="A_DEAMINASE"/>
    <property type="match status" value="1"/>
</dbReference>
<dbReference type="GO" id="GO:0046872">
    <property type="term" value="F:metal ion binding"/>
    <property type="evidence" value="ECO:0007669"/>
    <property type="project" value="UniProtKB-KW"/>
</dbReference>
<dbReference type="EMBL" id="JAAVVJ010000010">
    <property type="protein sequence ID" value="KAF7214298.1"/>
    <property type="molecule type" value="Genomic_DNA"/>
</dbReference>
<name>A0A9D3BPT3_NOTFU</name>
<evidence type="ECO:0000256" key="5">
    <source>
        <dbReference type="ARBA" id="ARBA00022723"/>
    </source>
</evidence>
<organism evidence="9 10">
    <name type="scientific">Nothobranchius furzeri</name>
    <name type="common">Turquoise killifish</name>
    <dbReference type="NCBI Taxonomy" id="105023"/>
    <lineage>
        <taxon>Eukaryota</taxon>
        <taxon>Metazoa</taxon>
        <taxon>Chordata</taxon>
        <taxon>Craniata</taxon>
        <taxon>Vertebrata</taxon>
        <taxon>Euteleostomi</taxon>
        <taxon>Actinopterygii</taxon>
        <taxon>Neopterygii</taxon>
        <taxon>Teleostei</taxon>
        <taxon>Neoteleostei</taxon>
        <taxon>Acanthomorphata</taxon>
        <taxon>Ovalentaria</taxon>
        <taxon>Atherinomorphae</taxon>
        <taxon>Cyprinodontiformes</taxon>
        <taxon>Nothobranchiidae</taxon>
        <taxon>Nothobranchius</taxon>
    </lineage>
</organism>
<comment type="cofactor">
    <cofactor evidence="1">
        <name>Zn(2+)</name>
        <dbReference type="ChEBI" id="CHEBI:29105"/>
    </cofactor>
</comment>
<dbReference type="Proteomes" id="UP000822369">
    <property type="component" value="Chromosome 10"/>
</dbReference>
<evidence type="ECO:0000256" key="1">
    <source>
        <dbReference type="ARBA" id="ARBA00001947"/>
    </source>
</evidence>
<dbReference type="InterPro" id="IPR006650">
    <property type="entry name" value="A/AMP_deam_AS"/>
</dbReference>
<reference evidence="9" key="1">
    <citation type="submission" date="2020-03" db="EMBL/GenBank/DDBJ databases">
        <title>Intra-Species Differences in Population Size shape Life History and Genome Evolution.</title>
        <authorList>
            <person name="Willemsen D."/>
            <person name="Cui R."/>
            <person name="Valenzano D.R."/>
        </authorList>
    </citation>
    <scope>NUCLEOTIDE SEQUENCE</scope>
    <source>
        <strain evidence="9">GRZ</strain>
        <tissue evidence="9">Whole</tissue>
    </source>
</reference>
<keyword evidence="5" id="KW-0479">Metal-binding</keyword>
<evidence type="ECO:0000313" key="10">
    <source>
        <dbReference type="Proteomes" id="UP000822369"/>
    </source>
</evidence>
<dbReference type="SUPFAM" id="SSF51556">
    <property type="entry name" value="Metallo-dependent hydrolases"/>
    <property type="match status" value="1"/>
</dbReference>
<dbReference type="PANTHER" id="PTHR11359:SF2">
    <property type="entry name" value="AMP DEAMINASE 3"/>
    <property type="match status" value="1"/>
</dbReference>
<dbReference type="AlphaFoldDB" id="A0A9D3BPT3"/>
<gene>
    <name evidence="9" type="primary">ampd3</name>
    <name evidence="9" type="ORF">G4P62_017915</name>
</gene>
<dbReference type="InterPro" id="IPR006329">
    <property type="entry name" value="AMPD"/>
</dbReference>
<protein>
    <recommendedName>
        <fullName evidence="4">AMP deaminase</fullName>
        <ecNumber evidence="4">3.5.4.6</ecNumber>
    </recommendedName>
</protein>
<dbReference type="PANTHER" id="PTHR11359">
    <property type="entry name" value="AMP DEAMINASE"/>
    <property type="match status" value="1"/>
</dbReference>
<comment type="similarity">
    <text evidence="3">Belongs to the metallo-dependent hydrolases superfamily. Adenosine and AMP deaminases family.</text>
</comment>
<evidence type="ECO:0000256" key="2">
    <source>
        <dbReference type="ARBA" id="ARBA00004955"/>
    </source>
</evidence>
<evidence type="ECO:0000256" key="3">
    <source>
        <dbReference type="ARBA" id="ARBA00006676"/>
    </source>
</evidence>
<dbReference type="Gene3D" id="3.20.20.140">
    <property type="entry name" value="Metal-dependent hydrolases"/>
    <property type="match status" value="2"/>
</dbReference>
<dbReference type="GO" id="GO:0032264">
    <property type="term" value="P:IMP salvage"/>
    <property type="evidence" value="ECO:0007669"/>
    <property type="project" value="InterPro"/>
</dbReference>
<keyword evidence="6" id="KW-0378">Hydrolase</keyword>
<evidence type="ECO:0000256" key="6">
    <source>
        <dbReference type="ARBA" id="ARBA00022801"/>
    </source>
</evidence>
<dbReference type="GO" id="GO:0046033">
    <property type="term" value="P:AMP metabolic process"/>
    <property type="evidence" value="ECO:0007669"/>
    <property type="project" value="TreeGrafter"/>
</dbReference>
<keyword evidence="8" id="KW-0546">Nucleotide metabolism</keyword>
<evidence type="ECO:0000256" key="7">
    <source>
        <dbReference type="ARBA" id="ARBA00022833"/>
    </source>
</evidence>
<dbReference type="EC" id="3.5.4.6" evidence="4"/>
<evidence type="ECO:0000313" key="9">
    <source>
        <dbReference type="EMBL" id="KAF7214298.1"/>
    </source>
</evidence>
<sequence length="247" mass="28160">MRWMIQVPRIYDIFRSKKLIPNFAKMLENIFLPLFEATVNPQKHKSLQLFLKYVTGFDSVDDESKHSDHAGSITHLVSAFLTADNISHGLNLKMSPVLQYLYYLGQVPIAMSPLSNNSLFLQYSKNPLRDFLQKGLCVSLSTDDPMQFHYTKEALMEEYAIAAQLWKLSTCDLCEIARNSVLQSGLSHQEKKHFIGSSYLQDGPEGNDIRRTNVAQIRMAYRHETLCNELSFLVNVVKTELGLNPAV</sequence>
<accession>A0A9D3BPT3</accession>
<comment type="pathway">
    <text evidence="2">Purine metabolism; IMP biosynthesis via salvage pathway; IMP from AMP: step 1/1.</text>
</comment>
<evidence type="ECO:0000256" key="4">
    <source>
        <dbReference type="ARBA" id="ARBA00012775"/>
    </source>
</evidence>
<dbReference type="InterPro" id="IPR032466">
    <property type="entry name" value="Metal_Hydrolase"/>
</dbReference>
<comment type="caution">
    <text evidence="9">The sequence shown here is derived from an EMBL/GenBank/DDBJ whole genome shotgun (WGS) entry which is preliminary data.</text>
</comment>
<dbReference type="Pfam" id="PF19326">
    <property type="entry name" value="AMP_deaminase"/>
    <property type="match status" value="1"/>
</dbReference>